<dbReference type="OrthoDB" id="4120896at2759"/>
<reference evidence="2 3" key="1">
    <citation type="submission" date="2015-01" db="EMBL/GenBank/DDBJ databases">
        <title>The Genome Sequence of Exophiala sideris CBS121828.</title>
        <authorList>
            <consortium name="The Broad Institute Genomics Platform"/>
            <person name="Cuomo C."/>
            <person name="de Hoog S."/>
            <person name="Gorbushina A."/>
            <person name="Stielow B."/>
            <person name="Teixiera M."/>
            <person name="Abouelleil A."/>
            <person name="Chapman S.B."/>
            <person name="Priest M."/>
            <person name="Young S.K."/>
            <person name="Wortman J."/>
            <person name="Nusbaum C."/>
            <person name="Birren B."/>
        </authorList>
    </citation>
    <scope>NUCLEOTIDE SEQUENCE [LARGE SCALE GENOMIC DNA]</scope>
    <source>
        <strain evidence="2 3">CBS 121828</strain>
    </source>
</reference>
<evidence type="ECO:0000256" key="1">
    <source>
        <dbReference type="SAM" id="MobiDB-lite"/>
    </source>
</evidence>
<feature type="compositionally biased region" description="Polar residues" evidence="1">
    <location>
        <begin position="971"/>
        <end position="984"/>
    </location>
</feature>
<dbReference type="STRING" id="1016849.A0A0D1YHY1"/>
<feature type="region of interest" description="Disordered" evidence="1">
    <location>
        <begin position="188"/>
        <end position="208"/>
    </location>
</feature>
<feature type="compositionally biased region" description="Polar residues" evidence="1">
    <location>
        <begin position="255"/>
        <end position="268"/>
    </location>
</feature>
<feature type="compositionally biased region" description="Polar residues" evidence="1">
    <location>
        <begin position="936"/>
        <end position="948"/>
    </location>
</feature>
<dbReference type="Proteomes" id="UP000053599">
    <property type="component" value="Unassembled WGS sequence"/>
</dbReference>
<feature type="compositionally biased region" description="Polar residues" evidence="1">
    <location>
        <begin position="188"/>
        <end position="199"/>
    </location>
</feature>
<evidence type="ECO:0000313" key="3">
    <source>
        <dbReference type="Proteomes" id="UP000053599"/>
    </source>
</evidence>
<feature type="region of interest" description="Disordered" evidence="1">
    <location>
        <begin position="904"/>
        <end position="923"/>
    </location>
</feature>
<name>A0A0D1YHY1_9EURO</name>
<gene>
    <name evidence="2" type="ORF">PV11_08132</name>
</gene>
<sequence length="1005" mass="112581">MAAKVYFDDNPLLEFEVFHDLRFPRLRIATGEVISVSIAARILHLLKKKHNYSCILCHLKEEFNVEFCEETLEAILDKDFNVTDEDLPGGETVIPLPLENNHRGFVQGHVLPSGIYFEIINLRGSGANFIRQYVITRWGLRVPESVIVFAINEWVHRIGTADPFVPPPADARPAHDGRLLSELATTTYTGSSDRSSFANNPPPVYSPPPIYQNARGQRIVLRHPRQVDAIYPEGEAQAPPYSEGNAPPRYGGDGSMQSPRSGPSQAATTHLRPADEEPVSDAPAANNAVTQVMSKPRHSTEDPLINYSRQNVIDYLFDGMHSTDIYPVDPYEPVQLPMVSCEFRRLLSLYIYQRTGEMTPAKLFPEYRIGAGPEINQTGRSIMKLIVAILKELRLSSCASSRNIATRLRSINNRQGLIFLVDHMRAARGEQSLGILPTYNTIWGAIIEELQLSDNMSVLKVMDKYANSPPIVRLRDVLSEIDTARDTNTAMTIDVRNGLATTCPRLFISFPNVRVQPTFSIGELERDKTRTFLGEELARYSLLLWDARSLLQAIVESTTLDGFEAGKRHLEKYLRYAIKRSTTKALDAIQTITELEAVVYRVRALTEPLDALSLSPEYWAAALTNAALAMSRQFADSRAWLPIPDAVVHEPVGTIVAVPVLQPTIEFTVTYHNHTIEHLRGWMRLARRIYAPTALNGMIDHFYGSHELLMRQWATDRASYLPALNTSVLERLAKEYQRGLSLLWHLQDRFKVSANVVAPERRAALKQELQHFKKLEQAFKARLETNETFDFANLLDFTAAEAAMMDFSRELVRLDPWYRQAGQLPPEPPAIVPMAAAVEQALDELDAERMNIQEAALAADQAEVGTEQLANVENTVGPEEATLDQVNLLEQVESELSLFEEDIDEAGMPPGFDGDDDQQDQSTFDQDVNADEAQLPSATRPTATSRNNHWVPLGGRTLIQLAQERARGAREQQTTETEAGTSRSAAPLIMVQQQLVNPLFGLHDL</sequence>
<dbReference type="HOGENOM" id="CLU_294056_0_0_1"/>
<protein>
    <submittedName>
        <fullName evidence="2">Uncharacterized protein</fullName>
    </submittedName>
</protein>
<dbReference type="AlphaFoldDB" id="A0A0D1YHY1"/>
<feature type="region of interest" description="Disordered" evidence="1">
    <location>
        <begin position="231"/>
        <end position="283"/>
    </location>
</feature>
<feature type="region of interest" description="Disordered" evidence="1">
    <location>
        <begin position="932"/>
        <end position="985"/>
    </location>
</feature>
<accession>A0A0D1YHY1</accession>
<proteinExistence type="predicted"/>
<dbReference type="EMBL" id="KN846953">
    <property type="protein sequence ID" value="KIV80644.1"/>
    <property type="molecule type" value="Genomic_DNA"/>
</dbReference>
<evidence type="ECO:0000313" key="2">
    <source>
        <dbReference type="EMBL" id="KIV80644.1"/>
    </source>
</evidence>
<organism evidence="2 3">
    <name type="scientific">Exophiala sideris</name>
    <dbReference type="NCBI Taxonomy" id="1016849"/>
    <lineage>
        <taxon>Eukaryota</taxon>
        <taxon>Fungi</taxon>
        <taxon>Dikarya</taxon>
        <taxon>Ascomycota</taxon>
        <taxon>Pezizomycotina</taxon>
        <taxon>Eurotiomycetes</taxon>
        <taxon>Chaetothyriomycetidae</taxon>
        <taxon>Chaetothyriales</taxon>
        <taxon>Herpotrichiellaceae</taxon>
        <taxon>Exophiala</taxon>
    </lineage>
</organism>